<dbReference type="Proteomes" id="UP000006437">
    <property type="component" value="Unassembled WGS sequence"/>
</dbReference>
<comment type="caution">
    <text evidence="1">The sequence shown here is derived from an EMBL/GenBank/DDBJ whole genome shotgun (WGS) entry which is preliminary data.</text>
</comment>
<protein>
    <submittedName>
        <fullName evidence="1">Uncharacterized protein</fullName>
    </submittedName>
</protein>
<dbReference type="BioCyc" id="EBAC796937-HMP:GMGH-644-MONOMER"/>
<evidence type="ECO:0000313" key="2">
    <source>
        <dbReference type="Proteomes" id="UP000006437"/>
    </source>
</evidence>
<dbReference type="HOGENOM" id="CLU_2094532_0_0_9"/>
<organism evidence="1 2">
    <name type="scientific">Peptoanaerobacter stomatis</name>
    <dbReference type="NCBI Taxonomy" id="796937"/>
    <lineage>
        <taxon>Bacteria</taxon>
        <taxon>Bacillati</taxon>
        <taxon>Bacillota</taxon>
        <taxon>Clostridia</taxon>
        <taxon>Peptostreptococcales</taxon>
        <taxon>Filifactoraceae</taxon>
        <taxon>Peptoanaerobacter</taxon>
    </lineage>
</organism>
<sequence>MPQAVYHTAIWRIRDYYRIKKLADDIISENNAVMDGMPKGNATSDTVAQKVIKRDRYLKEIENIDSALLEIPQEYRNGIWNNIQFRQSYPMDATRVTYSRYKSKFIYCVSRNLKLI</sequence>
<evidence type="ECO:0000313" key="1">
    <source>
        <dbReference type="EMBL" id="EHL11105.1"/>
    </source>
</evidence>
<name>G9X2N5_9FIRM</name>
<dbReference type="EMBL" id="AFZE01000056">
    <property type="protein sequence ID" value="EHL11105.1"/>
    <property type="molecule type" value="Genomic_DNA"/>
</dbReference>
<accession>G9X2N5</accession>
<dbReference type="AlphaFoldDB" id="G9X2N5"/>
<proteinExistence type="predicted"/>
<reference evidence="1 2" key="1">
    <citation type="submission" date="2011-08" db="EMBL/GenBank/DDBJ databases">
        <title>The Genome Sequence of Eubacteriaceae bacterium ACC19a.</title>
        <authorList>
            <consortium name="The Broad Institute Genome Sequencing Platform"/>
            <person name="Earl A."/>
            <person name="Ward D."/>
            <person name="Feldgarden M."/>
            <person name="Gevers D."/>
            <person name="Sizova M."/>
            <person name="Hazen A."/>
            <person name="Epstein S."/>
            <person name="Young S.K."/>
            <person name="Zeng Q."/>
            <person name="Gargeya S."/>
            <person name="Fitzgerald M."/>
            <person name="Haas B."/>
            <person name="Abouelleil A."/>
            <person name="Alvarado L."/>
            <person name="Arachchi H.M."/>
            <person name="Berlin A."/>
            <person name="Brown A."/>
            <person name="Chapman S.B."/>
            <person name="Chen Z."/>
            <person name="Dunbar C."/>
            <person name="Freedman E."/>
            <person name="Gearin G."/>
            <person name="Gellesch M."/>
            <person name="Goldberg J."/>
            <person name="Griggs A."/>
            <person name="Gujja S."/>
            <person name="Heiman D."/>
            <person name="Howarth C."/>
            <person name="Larson L."/>
            <person name="Lui A."/>
            <person name="MacDonald P.J.P."/>
            <person name="Montmayeur A."/>
            <person name="Murphy C."/>
            <person name="Neiman D."/>
            <person name="Pearson M."/>
            <person name="Priest M."/>
            <person name="Roberts A."/>
            <person name="Saif S."/>
            <person name="Shea T."/>
            <person name="Shenoy N."/>
            <person name="Sisk P."/>
            <person name="Stolte C."/>
            <person name="Sykes S."/>
            <person name="Wortman J."/>
            <person name="Nusbaum C."/>
            <person name="Birren B."/>
        </authorList>
    </citation>
    <scope>NUCLEOTIDE SEQUENCE [LARGE SCALE GENOMIC DNA]</scope>
    <source>
        <strain evidence="1 2">ACC19a</strain>
    </source>
</reference>
<gene>
    <name evidence="1" type="ORF">HMPREF9629_00642</name>
</gene>